<dbReference type="Proteomes" id="UP000197768">
    <property type="component" value="Unassembled WGS sequence"/>
</dbReference>
<evidence type="ECO:0000313" key="2">
    <source>
        <dbReference type="Proteomes" id="UP000197768"/>
    </source>
</evidence>
<proteinExistence type="predicted"/>
<reference evidence="1 2" key="1">
    <citation type="journal article" date="2017" name="Infect. Genet. Evol.">
        <title>Comparative genome analysis of fish pathogen Flavobacterium columnare reveals extensive sequence diversity within the species.</title>
        <authorList>
            <person name="Kayansamruaj P."/>
            <person name="Dong H.T."/>
            <person name="Hirono I."/>
            <person name="Kondo H."/>
            <person name="Senapin S."/>
            <person name="Rodkhum C."/>
        </authorList>
    </citation>
    <scope>NUCLEOTIDE SEQUENCE [LARGE SCALE GENOMIC DNA]</scope>
    <source>
        <strain evidence="1 2">1215</strain>
    </source>
</reference>
<gene>
    <name evidence="1" type="ORF">BWK59_12705</name>
</gene>
<dbReference type="AlphaFoldDB" id="A0A246GFV8"/>
<dbReference type="RefSeq" id="WP_317044307.1">
    <property type="nucleotide sequence ID" value="NZ_MTCZ01000184.1"/>
</dbReference>
<feature type="non-terminal residue" evidence="1">
    <location>
        <position position="1"/>
    </location>
</feature>
<dbReference type="InterPro" id="IPR022385">
    <property type="entry name" value="Rhs_assc_core"/>
</dbReference>
<dbReference type="EMBL" id="MTCZ01000184">
    <property type="protein sequence ID" value="OWP83024.1"/>
    <property type="molecule type" value="Genomic_DNA"/>
</dbReference>
<dbReference type="NCBIfam" id="TIGR03696">
    <property type="entry name" value="Rhs_assc_core"/>
    <property type="match status" value="1"/>
</dbReference>
<evidence type="ECO:0008006" key="3">
    <source>
        <dbReference type="Google" id="ProtNLM"/>
    </source>
</evidence>
<comment type="caution">
    <text evidence="1">The sequence shown here is derived from an EMBL/GenBank/DDBJ whole genome shotgun (WGS) entry which is preliminary data.</text>
</comment>
<protein>
    <recommendedName>
        <fullName evidence="3">RHS repeat-associated core domain-containing protein</fullName>
    </recommendedName>
</protein>
<name>A0A246GFV8_9FLAO</name>
<dbReference type="Gene3D" id="2.180.10.10">
    <property type="entry name" value="RHS repeat-associated core"/>
    <property type="match status" value="1"/>
</dbReference>
<organism evidence="1 2">
    <name type="scientific">Flavobacterium davisii</name>
    <dbReference type="NCBI Taxonomy" id="2906077"/>
    <lineage>
        <taxon>Bacteria</taxon>
        <taxon>Pseudomonadati</taxon>
        <taxon>Bacteroidota</taxon>
        <taxon>Flavobacteriia</taxon>
        <taxon>Flavobacteriales</taxon>
        <taxon>Flavobacteriaceae</taxon>
        <taxon>Flavobacterium</taxon>
    </lineage>
</organism>
<sequence>PFGSLIPNRHGSSASYRYGFQGQEKDDEIKGEGNSINYTLRMHDPRVGRFLSIDPLSADYPHNSPYAFSENRVIDGMELEGGEYLNANTRWKRFWNAINGYSHWSMMGDFLENPTPFGFQNGQVTEILKVKIDKIGGIKMLVKAVQGDDIVILNVRAYQEKFSSSIVWSPYLPNDDSTTSLTFNSDLFDINGKLIVEPDESIGNIGTANPKSYAKFMKNLKQFPQHVSNFKQWWKMYSVSKNAASIFKSFKTLEFGGGILKLDKAGLIHILERHHPKYWNGSIKSKQSFFKKADDVIGLLNKVFNKYEEIIKAGMKEKKMGSLILEVEGVEYQLGWKNGKIGQFFPVQAIEETTKVVK</sequence>
<accession>A0A246GFV8</accession>
<evidence type="ECO:0000313" key="1">
    <source>
        <dbReference type="EMBL" id="OWP83024.1"/>
    </source>
</evidence>